<feature type="region of interest" description="Disordered" evidence="1">
    <location>
        <begin position="82"/>
        <end position="103"/>
    </location>
</feature>
<feature type="compositionally biased region" description="Low complexity" evidence="1">
    <location>
        <begin position="87"/>
        <end position="99"/>
    </location>
</feature>
<organism evidence="2 3">
    <name type="scientific">Granulosicoccus antarcticus IMCC3135</name>
    <dbReference type="NCBI Taxonomy" id="1192854"/>
    <lineage>
        <taxon>Bacteria</taxon>
        <taxon>Pseudomonadati</taxon>
        <taxon>Pseudomonadota</taxon>
        <taxon>Gammaproteobacteria</taxon>
        <taxon>Chromatiales</taxon>
        <taxon>Granulosicoccaceae</taxon>
        <taxon>Granulosicoccus</taxon>
    </lineage>
</organism>
<gene>
    <name evidence="2" type="ORF">IMCC3135_33100</name>
</gene>
<keyword evidence="3" id="KW-1185">Reference proteome</keyword>
<sequence length="433" mass="46476">MVGLTKDQHNGACRILLVAFILIVMWLVSSTVNAAASVRSVRAVASGSDRDSAISNALADALRQVHGGEISMTRETQRTLHRLSTNGSSSIRSEQRGSSVTRTSSEGLINGYRIVSLTPLGYGGFDATLDVDIPVYQTQAVHSARRKIAVYPVETVATRYRFGGQTLNAVDVSQRLTQSLVAATVQSGRFSVLDRDMRSGITREQHFIGGDDVPLAEKMALGRALGAELLLVSRLRRLDLETVQHRNPLSGEVSQSSQGAAVIEARVVMPSTGQLMWAKTLELGASEIDVQSSEQAMLASVSRELVSSVLEGIYPLRVVDGLGDSAVINQGGELVQLGQRYDVFSIGRRYADPYSGESLGAREKRVASVEVTFVGAKTSQVRVLDGTVTGDGHVLRRVPGLAASRPYQPSAQKKTSTPARSHRRGFCLPGDAC</sequence>
<evidence type="ECO:0000313" key="2">
    <source>
        <dbReference type="EMBL" id="ASJ76664.1"/>
    </source>
</evidence>
<dbReference type="InterPro" id="IPR005534">
    <property type="entry name" value="Curli_assmbl/transp-comp_CsgG"/>
</dbReference>
<proteinExistence type="predicted"/>
<name>A0A2Z2P9V0_9GAMM</name>
<feature type="region of interest" description="Disordered" evidence="1">
    <location>
        <begin position="405"/>
        <end position="433"/>
    </location>
</feature>
<evidence type="ECO:0000313" key="3">
    <source>
        <dbReference type="Proteomes" id="UP000250079"/>
    </source>
</evidence>
<reference evidence="2 3" key="1">
    <citation type="submission" date="2016-12" db="EMBL/GenBank/DDBJ databases">
        <authorList>
            <person name="Song W.-J."/>
            <person name="Kurnit D.M."/>
        </authorList>
    </citation>
    <scope>NUCLEOTIDE SEQUENCE [LARGE SCALE GENOMIC DNA]</scope>
    <source>
        <strain evidence="2 3">IMCC3135</strain>
    </source>
</reference>
<dbReference type="KEGG" id="gai:IMCC3135_33100"/>
<dbReference type="EMBL" id="CP018632">
    <property type="protein sequence ID" value="ASJ76664.1"/>
    <property type="molecule type" value="Genomic_DNA"/>
</dbReference>
<evidence type="ECO:0000256" key="1">
    <source>
        <dbReference type="SAM" id="MobiDB-lite"/>
    </source>
</evidence>
<dbReference type="AlphaFoldDB" id="A0A2Z2P9V0"/>
<dbReference type="Proteomes" id="UP000250079">
    <property type="component" value="Chromosome"/>
</dbReference>
<protein>
    <submittedName>
        <fullName evidence="2">Uncharacterized protein</fullName>
    </submittedName>
</protein>
<dbReference type="OrthoDB" id="5614584at2"/>
<feature type="compositionally biased region" description="Polar residues" evidence="1">
    <location>
        <begin position="407"/>
        <end position="419"/>
    </location>
</feature>
<dbReference type="Pfam" id="PF03783">
    <property type="entry name" value="CsgG"/>
    <property type="match status" value="1"/>
</dbReference>
<dbReference type="RefSeq" id="WP_088921415.1">
    <property type="nucleotide sequence ID" value="NZ_CP018632.1"/>
</dbReference>
<accession>A0A2Z2P9V0</accession>
<dbReference type="Gene3D" id="3.40.50.10610">
    <property type="entry name" value="ABC-type transport auxiliary lipoprotein component"/>
    <property type="match status" value="1"/>
</dbReference>
<dbReference type="GO" id="GO:0030288">
    <property type="term" value="C:outer membrane-bounded periplasmic space"/>
    <property type="evidence" value="ECO:0007669"/>
    <property type="project" value="InterPro"/>
</dbReference>